<keyword evidence="2" id="KW-1185">Reference proteome</keyword>
<name>A0AAV8X154_9CUCU</name>
<comment type="caution">
    <text evidence="1">The sequence shown here is derived from an EMBL/GenBank/DDBJ whole genome shotgun (WGS) entry which is preliminary data.</text>
</comment>
<protein>
    <submittedName>
        <fullName evidence="1">Uncharacterized protein</fullName>
    </submittedName>
</protein>
<evidence type="ECO:0000313" key="2">
    <source>
        <dbReference type="Proteomes" id="UP001162162"/>
    </source>
</evidence>
<organism evidence="1 2">
    <name type="scientific">Aromia moschata</name>
    <dbReference type="NCBI Taxonomy" id="1265417"/>
    <lineage>
        <taxon>Eukaryota</taxon>
        <taxon>Metazoa</taxon>
        <taxon>Ecdysozoa</taxon>
        <taxon>Arthropoda</taxon>
        <taxon>Hexapoda</taxon>
        <taxon>Insecta</taxon>
        <taxon>Pterygota</taxon>
        <taxon>Neoptera</taxon>
        <taxon>Endopterygota</taxon>
        <taxon>Coleoptera</taxon>
        <taxon>Polyphaga</taxon>
        <taxon>Cucujiformia</taxon>
        <taxon>Chrysomeloidea</taxon>
        <taxon>Cerambycidae</taxon>
        <taxon>Cerambycinae</taxon>
        <taxon>Callichromatini</taxon>
        <taxon>Aromia</taxon>
    </lineage>
</organism>
<evidence type="ECO:0000313" key="1">
    <source>
        <dbReference type="EMBL" id="KAJ8932708.1"/>
    </source>
</evidence>
<sequence length="86" mass="9325">MICPASQFEINDDLTRTQTSSGSWTSEAGMRGAGDEMVERNADCAGMLFPAKVNAWAGIMGNHLVGPVFLDTNLTGEVYRDVTKRN</sequence>
<dbReference type="EMBL" id="JAPWTK010001379">
    <property type="protein sequence ID" value="KAJ8932708.1"/>
    <property type="molecule type" value="Genomic_DNA"/>
</dbReference>
<dbReference type="AlphaFoldDB" id="A0AAV8X154"/>
<accession>A0AAV8X154</accession>
<dbReference type="Proteomes" id="UP001162162">
    <property type="component" value="Unassembled WGS sequence"/>
</dbReference>
<reference evidence="1" key="1">
    <citation type="journal article" date="2023" name="Insect Mol. Biol.">
        <title>Genome sequencing provides insights into the evolution of gene families encoding plant cell wall-degrading enzymes in longhorned beetles.</title>
        <authorList>
            <person name="Shin N.R."/>
            <person name="Okamura Y."/>
            <person name="Kirsch R."/>
            <person name="Pauchet Y."/>
        </authorList>
    </citation>
    <scope>NUCLEOTIDE SEQUENCE</scope>
    <source>
        <strain evidence="1">AMC_N1</strain>
    </source>
</reference>
<gene>
    <name evidence="1" type="ORF">NQ318_011141</name>
</gene>
<proteinExistence type="predicted"/>